<proteinExistence type="predicted"/>
<sequence length="209" mass="21783">GMLDLMNEVGDADAVAWRILWVLPLPAMVGMVVTAPRAGIPAASVVVPVVVLAVLAVVGTSITSVDNRGAELVWPPTHDLPRPETASAVTLAGLVDDGGRVAGPEDVDFAVAVLTTRVRATNPRSSYLAGRHVGDEFAADERAVLSRALDSGIAEHGPDTVAAALEVLAPDALCLRAGTGDTLTEVLRGAGYREVDEDGTCRFWLPWAD</sequence>
<reference evidence="2" key="1">
    <citation type="submission" date="2018-05" db="EMBL/GenBank/DDBJ databases">
        <authorList>
            <person name="Lanie J.A."/>
            <person name="Ng W.-L."/>
            <person name="Kazmierczak K.M."/>
            <person name="Andrzejewski T.M."/>
            <person name="Davidsen T.M."/>
            <person name="Wayne K.J."/>
            <person name="Tettelin H."/>
            <person name="Glass J.I."/>
            <person name="Rusch D."/>
            <person name="Podicherti R."/>
            <person name="Tsui H.-C.T."/>
            <person name="Winkler M.E."/>
        </authorList>
    </citation>
    <scope>NUCLEOTIDE SEQUENCE</scope>
</reference>
<feature type="non-terminal residue" evidence="2">
    <location>
        <position position="1"/>
    </location>
</feature>
<feature type="transmembrane region" description="Helical" evidence="1">
    <location>
        <begin position="15"/>
        <end position="35"/>
    </location>
</feature>
<name>A0A382HZL0_9ZZZZ</name>
<accession>A0A382HZL0</accession>
<feature type="transmembrane region" description="Helical" evidence="1">
    <location>
        <begin position="42"/>
        <end position="62"/>
    </location>
</feature>
<evidence type="ECO:0000256" key="1">
    <source>
        <dbReference type="SAM" id="Phobius"/>
    </source>
</evidence>
<protein>
    <submittedName>
        <fullName evidence="2">Uncharacterized protein</fullName>
    </submittedName>
</protein>
<keyword evidence="1" id="KW-1133">Transmembrane helix</keyword>
<evidence type="ECO:0000313" key="2">
    <source>
        <dbReference type="EMBL" id="SVB92854.1"/>
    </source>
</evidence>
<gene>
    <name evidence="2" type="ORF">METZ01_LOCUS245708</name>
</gene>
<dbReference type="EMBL" id="UINC01064311">
    <property type="protein sequence ID" value="SVB92854.1"/>
    <property type="molecule type" value="Genomic_DNA"/>
</dbReference>
<organism evidence="2">
    <name type="scientific">marine metagenome</name>
    <dbReference type="NCBI Taxonomy" id="408172"/>
    <lineage>
        <taxon>unclassified sequences</taxon>
        <taxon>metagenomes</taxon>
        <taxon>ecological metagenomes</taxon>
    </lineage>
</organism>
<keyword evidence="1" id="KW-0812">Transmembrane</keyword>
<dbReference type="AlphaFoldDB" id="A0A382HZL0"/>
<keyword evidence="1" id="KW-0472">Membrane</keyword>